<dbReference type="InterPro" id="IPR050173">
    <property type="entry name" value="ABC_transporter_C-like"/>
</dbReference>
<organism evidence="14 15">
    <name type="scientific">Amphimedon queenslandica</name>
    <name type="common">Sponge</name>
    <dbReference type="NCBI Taxonomy" id="400682"/>
    <lineage>
        <taxon>Eukaryota</taxon>
        <taxon>Metazoa</taxon>
        <taxon>Porifera</taxon>
        <taxon>Demospongiae</taxon>
        <taxon>Heteroscleromorpha</taxon>
        <taxon>Haplosclerida</taxon>
        <taxon>Niphatidae</taxon>
        <taxon>Amphimedon</taxon>
    </lineage>
</organism>
<reference evidence="14" key="2">
    <citation type="submission" date="2024-06" db="UniProtKB">
        <authorList>
            <consortium name="EnsemblMetazoa"/>
        </authorList>
    </citation>
    <scope>IDENTIFICATION</scope>
</reference>
<dbReference type="InterPro" id="IPR017871">
    <property type="entry name" value="ABC_transporter-like_CS"/>
</dbReference>
<dbReference type="FunFam" id="1.20.1560.10:FF:000013">
    <property type="entry name" value="ABC transporter C family member 2"/>
    <property type="match status" value="1"/>
</dbReference>
<dbReference type="Pfam" id="PF00664">
    <property type="entry name" value="ABC_membrane"/>
    <property type="match status" value="1"/>
</dbReference>
<feature type="transmembrane region" description="Helical" evidence="12">
    <location>
        <begin position="83"/>
        <end position="107"/>
    </location>
</feature>
<evidence type="ECO:0000256" key="11">
    <source>
        <dbReference type="ARBA" id="ARBA00023180"/>
    </source>
</evidence>
<evidence type="ECO:0000313" key="15">
    <source>
        <dbReference type="Proteomes" id="UP000007879"/>
    </source>
</evidence>
<keyword evidence="9 12" id="KW-1133">Transmembrane helix</keyword>
<dbReference type="EnsemblMetazoa" id="XM_003391465.3">
    <property type="protein sequence ID" value="XP_003391513.3"/>
    <property type="gene ID" value="LOC100642036"/>
</dbReference>
<dbReference type="InterPro" id="IPR027417">
    <property type="entry name" value="P-loop_NTPase"/>
</dbReference>
<dbReference type="Pfam" id="PF00005">
    <property type="entry name" value="ABC_tran"/>
    <property type="match status" value="1"/>
</dbReference>
<keyword evidence="10 12" id="KW-0472">Membrane</keyword>
<evidence type="ECO:0000256" key="9">
    <source>
        <dbReference type="ARBA" id="ARBA00022989"/>
    </source>
</evidence>
<feature type="transmembrane region" description="Helical" evidence="12">
    <location>
        <begin position="270"/>
        <end position="287"/>
    </location>
</feature>
<feature type="domain" description="ABC transmembrane type-1" evidence="13">
    <location>
        <begin position="83"/>
        <end position="321"/>
    </location>
</feature>
<evidence type="ECO:0000256" key="10">
    <source>
        <dbReference type="ARBA" id="ARBA00023136"/>
    </source>
</evidence>
<keyword evidence="15" id="KW-1185">Reference proteome</keyword>
<evidence type="ECO:0000256" key="8">
    <source>
        <dbReference type="ARBA" id="ARBA00022840"/>
    </source>
</evidence>
<keyword evidence="3" id="KW-0813">Transport</keyword>
<evidence type="ECO:0000256" key="12">
    <source>
        <dbReference type="SAM" id="Phobius"/>
    </source>
</evidence>
<evidence type="ECO:0000259" key="13">
    <source>
        <dbReference type="PROSITE" id="PS50929"/>
    </source>
</evidence>
<evidence type="ECO:0000256" key="5">
    <source>
        <dbReference type="ARBA" id="ARBA00022692"/>
    </source>
</evidence>
<feature type="transmembrane region" description="Helical" evidence="12">
    <location>
        <begin position="180"/>
        <end position="198"/>
    </location>
</feature>
<feature type="transmembrane region" description="Helical" evidence="12">
    <location>
        <begin position="25"/>
        <end position="47"/>
    </location>
</feature>
<comment type="subcellular location">
    <subcellularLocation>
        <location evidence="1">Cell membrane</location>
        <topology evidence="1">Multi-pass membrane protein</topology>
    </subcellularLocation>
</comment>
<sequence>QEINEGTNKEVGEERSHGIVSIKTYVNYFKAGGGYVFTLICIALLFISEANVVATDWWVADWSQCSVLNHSTCSLSKFERIQIYSGLAASVILLSCAQSLLLAVLLVRASRVLHNKMFSHVLRAPIYFFDTNPIGRILNRFSKDVGFMDDLLVKTFTRFSLLFIRCLSLFLSAIAANYYLAPGFLFVCVVFLIIRWYYIRTARDVKRLEALARSPIYSQLSLTLQGLSTIRSNSMQSVMIERLHEYQNRHTQAWYLFTASSRWFSMRLDILGFMFATGTLLSAVALSNTFNSALLSLSLTYVLSVTDLVSYFLRTSTDVEGLMVSPERVMAYGKLEVEPPLETKPPSPPLPDGWPNKGSITFNDLCYSHSSDGPLVLKNVSCVIKSGEKVGIVGRTGAGKTSLVSALFRLAPIAEGSIVIDEVDVTLLGLHDLRRNMSIIPQDPVLFGGTVRYNLDPFSVYNDTELWRALEQVQLKVVVEALDDGLLALVNEGGSNFSVGQRQLFCLARALLKKNLILILDEATANVDLK</sequence>
<dbReference type="GO" id="GO:0140359">
    <property type="term" value="F:ABC-type transporter activity"/>
    <property type="evidence" value="ECO:0007669"/>
    <property type="project" value="InterPro"/>
</dbReference>
<dbReference type="PROSITE" id="PS50929">
    <property type="entry name" value="ABC_TM1F"/>
    <property type="match status" value="1"/>
</dbReference>
<dbReference type="PROSITE" id="PS00211">
    <property type="entry name" value="ABC_TRANSPORTER_1"/>
    <property type="match status" value="1"/>
</dbReference>
<dbReference type="PANTHER" id="PTHR24223:SF456">
    <property type="entry name" value="MULTIDRUG RESISTANCE-ASSOCIATED PROTEIN LETHAL(2)03659"/>
    <property type="match status" value="1"/>
</dbReference>
<dbReference type="GO" id="GO:0005886">
    <property type="term" value="C:plasma membrane"/>
    <property type="evidence" value="ECO:0007669"/>
    <property type="project" value="UniProtKB-SubCell"/>
</dbReference>
<comment type="similarity">
    <text evidence="2">Belongs to the ABC transporter superfamily. ABCC family. Conjugate transporter (TC 3.A.1.208) subfamily.</text>
</comment>
<accession>A0AAN0IJK0</accession>
<name>A0AAN0IJK0_AMPQE</name>
<dbReference type="AlphaFoldDB" id="A0AAN0IJK0"/>
<dbReference type="GeneID" id="100642036"/>
<dbReference type="KEGG" id="aqu:100642036"/>
<keyword evidence="6" id="KW-0677">Repeat</keyword>
<dbReference type="InterPro" id="IPR011527">
    <property type="entry name" value="ABC1_TM_dom"/>
</dbReference>
<dbReference type="Gene3D" id="3.40.50.300">
    <property type="entry name" value="P-loop containing nucleotide triphosphate hydrolases"/>
    <property type="match status" value="1"/>
</dbReference>
<evidence type="ECO:0000256" key="2">
    <source>
        <dbReference type="ARBA" id="ARBA00009726"/>
    </source>
</evidence>
<evidence type="ECO:0000256" key="6">
    <source>
        <dbReference type="ARBA" id="ARBA00022737"/>
    </source>
</evidence>
<dbReference type="SUPFAM" id="SSF52540">
    <property type="entry name" value="P-loop containing nucleoside triphosphate hydrolases"/>
    <property type="match status" value="1"/>
</dbReference>
<evidence type="ECO:0000256" key="3">
    <source>
        <dbReference type="ARBA" id="ARBA00022448"/>
    </source>
</evidence>
<dbReference type="Gene3D" id="1.20.1560.10">
    <property type="entry name" value="ABC transporter type 1, transmembrane domain"/>
    <property type="match status" value="1"/>
</dbReference>
<keyword evidence="8" id="KW-0067">ATP-binding</keyword>
<evidence type="ECO:0000256" key="4">
    <source>
        <dbReference type="ARBA" id="ARBA00022475"/>
    </source>
</evidence>
<evidence type="ECO:0000256" key="1">
    <source>
        <dbReference type="ARBA" id="ARBA00004651"/>
    </source>
</evidence>
<keyword evidence="5 12" id="KW-0812">Transmembrane</keyword>
<dbReference type="InterPro" id="IPR036640">
    <property type="entry name" value="ABC1_TM_sf"/>
</dbReference>
<dbReference type="GO" id="GO:0016887">
    <property type="term" value="F:ATP hydrolysis activity"/>
    <property type="evidence" value="ECO:0007669"/>
    <property type="project" value="InterPro"/>
</dbReference>
<dbReference type="PANTHER" id="PTHR24223">
    <property type="entry name" value="ATP-BINDING CASSETTE SUB-FAMILY C"/>
    <property type="match status" value="1"/>
</dbReference>
<keyword evidence="7" id="KW-0547">Nucleotide-binding</keyword>
<feature type="transmembrane region" description="Helical" evidence="12">
    <location>
        <begin position="156"/>
        <end position="174"/>
    </location>
</feature>
<protein>
    <recommendedName>
        <fullName evidence="13">ABC transmembrane type-1 domain-containing protein</fullName>
    </recommendedName>
</protein>
<evidence type="ECO:0000256" key="7">
    <source>
        <dbReference type="ARBA" id="ARBA00022741"/>
    </source>
</evidence>
<dbReference type="InterPro" id="IPR003439">
    <property type="entry name" value="ABC_transporter-like_ATP-bd"/>
</dbReference>
<keyword evidence="4" id="KW-1003">Cell membrane</keyword>
<dbReference type="CDD" id="cd03244">
    <property type="entry name" value="ABCC_MRP_domain2"/>
    <property type="match status" value="1"/>
</dbReference>
<proteinExistence type="inferred from homology"/>
<dbReference type="RefSeq" id="XP_003391513.3">
    <property type="nucleotide sequence ID" value="XM_003391465.3"/>
</dbReference>
<dbReference type="FunFam" id="3.40.50.300:FF:002145">
    <property type="entry name" value="ABC transporter (MsbA subfamily)"/>
    <property type="match status" value="1"/>
</dbReference>
<dbReference type="GO" id="GO:0005524">
    <property type="term" value="F:ATP binding"/>
    <property type="evidence" value="ECO:0007669"/>
    <property type="project" value="UniProtKB-KW"/>
</dbReference>
<reference evidence="15" key="1">
    <citation type="journal article" date="2010" name="Nature">
        <title>The Amphimedon queenslandica genome and the evolution of animal complexity.</title>
        <authorList>
            <person name="Srivastava M."/>
            <person name="Simakov O."/>
            <person name="Chapman J."/>
            <person name="Fahey B."/>
            <person name="Gauthier M.E."/>
            <person name="Mitros T."/>
            <person name="Richards G.S."/>
            <person name="Conaco C."/>
            <person name="Dacre M."/>
            <person name="Hellsten U."/>
            <person name="Larroux C."/>
            <person name="Putnam N.H."/>
            <person name="Stanke M."/>
            <person name="Adamska M."/>
            <person name="Darling A."/>
            <person name="Degnan S.M."/>
            <person name="Oakley T.H."/>
            <person name="Plachetzki D.C."/>
            <person name="Zhai Y."/>
            <person name="Adamski M."/>
            <person name="Calcino A."/>
            <person name="Cummins S.F."/>
            <person name="Goodstein D.M."/>
            <person name="Harris C."/>
            <person name="Jackson D.J."/>
            <person name="Leys S.P."/>
            <person name="Shu S."/>
            <person name="Woodcroft B.J."/>
            <person name="Vervoort M."/>
            <person name="Kosik K.S."/>
            <person name="Manning G."/>
            <person name="Degnan B.M."/>
            <person name="Rokhsar D.S."/>
        </authorList>
    </citation>
    <scope>NUCLEOTIDE SEQUENCE [LARGE SCALE GENOMIC DNA]</scope>
</reference>
<dbReference type="SUPFAM" id="SSF90123">
    <property type="entry name" value="ABC transporter transmembrane region"/>
    <property type="match status" value="1"/>
</dbReference>
<dbReference type="Proteomes" id="UP000007879">
    <property type="component" value="Unassembled WGS sequence"/>
</dbReference>
<keyword evidence="11" id="KW-0325">Glycoprotein</keyword>
<evidence type="ECO:0000313" key="14">
    <source>
        <dbReference type="EnsemblMetazoa" id="XP_003391513.3"/>
    </source>
</evidence>